<evidence type="ECO:0000313" key="9">
    <source>
        <dbReference type="EMBL" id="NQV63775.1"/>
    </source>
</evidence>
<evidence type="ECO:0000256" key="3">
    <source>
        <dbReference type="ARBA" id="ARBA00022448"/>
    </source>
</evidence>
<dbReference type="PANTHER" id="PTHR30269:SF0">
    <property type="entry name" value="MEMBRANE TRANSPORTER PROTEIN YFCA-RELATED"/>
    <property type="match status" value="1"/>
</dbReference>
<comment type="similarity">
    <text evidence="2 8">Belongs to the 4-toluene sulfonate uptake permease (TSUP) (TC 2.A.102) family.</text>
</comment>
<evidence type="ECO:0000256" key="8">
    <source>
        <dbReference type="RuleBase" id="RU363041"/>
    </source>
</evidence>
<proteinExistence type="inferred from homology"/>
<feature type="transmembrane region" description="Helical" evidence="8">
    <location>
        <begin position="77"/>
        <end position="99"/>
    </location>
</feature>
<feature type="transmembrane region" description="Helical" evidence="8">
    <location>
        <begin position="236"/>
        <end position="254"/>
    </location>
</feature>
<organism evidence="9 10">
    <name type="scientific">SAR86 cluster bacterium</name>
    <dbReference type="NCBI Taxonomy" id="2030880"/>
    <lineage>
        <taxon>Bacteria</taxon>
        <taxon>Pseudomonadati</taxon>
        <taxon>Pseudomonadota</taxon>
        <taxon>Gammaproteobacteria</taxon>
        <taxon>SAR86 cluster</taxon>
    </lineage>
</organism>
<dbReference type="AlphaFoldDB" id="A0A972VWQ4"/>
<evidence type="ECO:0000256" key="1">
    <source>
        <dbReference type="ARBA" id="ARBA00004651"/>
    </source>
</evidence>
<name>A0A972VWQ4_9GAMM</name>
<feature type="transmembrane region" description="Helical" evidence="8">
    <location>
        <begin position="206"/>
        <end position="229"/>
    </location>
</feature>
<evidence type="ECO:0000313" key="10">
    <source>
        <dbReference type="Proteomes" id="UP000754644"/>
    </source>
</evidence>
<dbReference type="GO" id="GO:0005886">
    <property type="term" value="C:plasma membrane"/>
    <property type="evidence" value="ECO:0007669"/>
    <property type="project" value="UniProtKB-SubCell"/>
</dbReference>
<feature type="transmembrane region" description="Helical" evidence="8">
    <location>
        <begin position="106"/>
        <end position="125"/>
    </location>
</feature>
<dbReference type="InterPro" id="IPR002781">
    <property type="entry name" value="TM_pro_TauE-like"/>
</dbReference>
<accession>A0A972VWQ4</accession>
<gene>
    <name evidence="9" type="ORF">HQ497_00295</name>
</gene>
<dbReference type="Pfam" id="PF01925">
    <property type="entry name" value="TauE"/>
    <property type="match status" value="1"/>
</dbReference>
<dbReference type="PANTHER" id="PTHR30269">
    <property type="entry name" value="TRANSMEMBRANE PROTEIN YFCA"/>
    <property type="match status" value="1"/>
</dbReference>
<evidence type="ECO:0000256" key="7">
    <source>
        <dbReference type="ARBA" id="ARBA00023136"/>
    </source>
</evidence>
<feature type="transmembrane region" description="Helical" evidence="8">
    <location>
        <begin position="182"/>
        <end position="200"/>
    </location>
</feature>
<sequence length="255" mass="26152">MDASLSITGILALLTAGVIGGFINTLAGGGSMLTLPALMLLGMPADIANATNRVGVLFQSLAGVKGFKDQDKLDSSAIGPVLIPTLLGALVGSLFAAYLPVGVLKPILLGTMVTLALVMLIKPGAVIPEPGTVPYKVFERPTAALMLFGAGVYGGFVQAGVGFILIAALAGGLRYDLVRTNALKMVCTAAFSIVALVVFISRDQVLWVPGLILAAGMVAGATLSVRVAINVPQNALKWLLFVMVTLTCVGALLFD</sequence>
<comment type="subcellular location">
    <subcellularLocation>
        <location evidence="1 8">Cell membrane</location>
        <topology evidence="1 8">Multi-pass membrane protein</topology>
    </subcellularLocation>
</comment>
<feature type="transmembrane region" description="Helical" evidence="8">
    <location>
        <begin position="145"/>
        <end position="170"/>
    </location>
</feature>
<evidence type="ECO:0000256" key="4">
    <source>
        <dbReference type="ARBA" id="ARBA00022475"/>
    </source>
</evidence>
<keyword evidence="7 8" id="KW-0472">Membrane</keyword>
<keyword evidence="3" id="KW-0813">Transport</keyword>
<evidence type="ECO:0000256" key="5">
    <source>
        <dbReference type="ARBA" id="ARBA00022692"/>
    </source>
</evidence>
<feature type="transmembrane region" description="Helical" evidence="8">
    <location>
        <begin position="7"/>
        <end position="27"/>
    </location>
</feature>
<dbReference type="InterPro" id="IPR052017">
    <property type="entry name" value="TSUP"/>
</dbReference>
<keyword evidence="4 8" id="KW-1003">Cell membrane</keyword>
<protein>
    <recommendedName>
        <fullName evidence="8">Probable membrane transporter protein</fullName>
    </recommendedName>
</protein>
<evidence type="ECO:0000256" key="2">
    <source>
        <dbReference type="ARBA" id="ARBA00009142"/>
    </source>
</evidence>
<dbReference type="Proteomes" id="UP000754644">
    <property type="component" value="Unassembled WGS sequence"/>
</dbReference>
<keyword evidence="6 8" id="KW-1133">Transmembrane helix</keyword>
<reference evidence="9" key="1">
    <citation type="submission" date="2020-05" db="EMBL/GenBank/DDBJ databases">
        <title>Sulfur intermediates as new biogeochemical hubs in an aquatic model microbial ecosystem.</title>
        <authorList>
            <person name="Vigneron A."/>
        </authorList>
    </citation>
    <scope>NUCLEOTIDE SEQUENCE</scope>
    <source>
        <strain evidence="9">Bin.250</strain>
    </source>
</reference>
<keyword evidence="5 8" id="KW-0812">Transmembrane</keyword>
<comment type="caution">
    <text evidence="9">The sequence shown here is derived from an EMBL/GenBank/DDBJ whole genome shotgun (WGS) entry which is preliminary data.</text>
</comment>
<dbReference type="EMBL" id="JABMOJ010000014">
    <property type="protein sequence ID" value="NQV63775.1"/>
    <property type="molecule type" value="Genomic_DNA"/>
</dbReference>
<evidence type="ECO:0000256" key="6">
    <source>
        <dbReference type="ARBA" id="ARBA00022989"/>
    </source>
</evidence>